<gene>
    <name evidence="2" type="ORF">DIZ78_15370</name>
</gene>
<dbReference type="PANTHER" id="PTHR48413">
    <property type="match status" value="1"/>
</dbReference>
<accession>A0A370DER7</accession>
<dbReference type="SUPFAM" id="SSF102110">
    <property type="entry name" value="(2r)-phospho-3-sulfolactate synthase ComA"/>
    <property type="match status" value="1"/>
</dbReference>
<dbReference type="AlphaFoldDB" id="A0A370DER7"/>
<evidence type="ECO:0000313" key="3">
    <source>
        <dbReference type="Proteomes" id="UP000254771"/>
    </source>
</evidence>
<sequence length="254" mass="28067">MRDLFNLPKRSVKPRNAGITMMLDSGLSPQQVENTLDGSVDYIDYVKLGWGTSVITPGLKEKVALYTRWGIPVCLGGTLFELAVLQNKVAELLDRAEVLGIKMIEVSDGSIDIEHQEKLDAISSIAERFIVLSEFGSKDDLTVVAPRLWVKAMKEELEAGAWKVIAEGRESGTVGLYRQSKEIRTGLVDELTLDISPDDILWEAPLKDQQAWFVEKFGANVNLGNISPETVIGVETLRLGLRSDTISHFHGVES</sequence>
<dbReference type="Proteomes" id="UP000254771">
    <property type="component" value="Unassembled WGS sequence"/>
</dbReference>
<dbReference type="InterPro" id="IPR036112">
    <property type="entry name" value="ComA_synth_sf"/>
</dbReference>
<organism evidence="2 3">
    <name type="scientific">endosymbiont of Escarpia spicata</name>
    <dbReference type="NCBI Taxonomy" id="2200908"/>
    <lineage>
        <taxon>Bacteria</taxon>
        <taxon>Pseudomonadati</taxon>
        <taxon>Pseudomonadota</taxon>
        <taxon>Gammaproteobacteria</taxon>
        <taxon>sulfur-oxidizing symbionts</taxon>
    </lineage>
</organism>
<name>A0A370DER7_9GAMM</name>
<protein>
    <submittedName>
        <fullName evidence="2">Phosphosulfolactate synthase</fullName>
    </submittedName>
</protein>
<evidence type="ECO:0000313" key="2">
    <source>
        <dbReference type="EMBL" id="RDH83371.1"/>
    </source>
</evidence>
<dbReference type="EMBL" id="QFXE01000020">
    <property type="protein sequence ID" value="RDH83371.1"/>
    <property type="molecule type" value="Genomic_DNA"/>
</dbReference>
<dbReference type="PANTHER" id="PTHR48413:SF1">
    <property type="entry name" value="PROTEIN HEAT-STRESS-ASSOCIATED 32"/>
    <property type="match status" value="1"/>
</dbReference>
<proteinExistence type="inferred from homology"/>
<dbReference type="InterPro" id="IPR013785">
    <property type="entry name" value="Aldolase_TIM"/>
</dbReference>
<keyword evidence="3" id="KW-1185">Reference proteome</keyword>
<comment type="similarity">
    <text evidence="1">Belongs to the phosphosulfolactate synthase family.</text>
</comment>
<evidence type="ECO:0000256" key="1">
    <source>
        <dbReference type="ARBA" id="ARBA00010424"/>
    </source>
</evidence>
<dbReference type="Pfam" id="PF02679">
    <property type="entry name" value="ComA"/>
    <property type="match status" value="1"/>
</dbReference>
<reference evidence="2 3" key="1">
    <citation type="journal article" date="2018" name="ISME J.">
        <title>Endosymbiont genomes yield clues of tubeworm success.</title>
        <authorList>
            <person name="Li Y."/>
            <person name="Liles M.R."/>
            <person name="Halanych K.M."/>
        </authorList>
    </citation>
    <scope>NUCLEOTIDE SEQUENCE [LARGE SCALE GENOMIC DNA]</scope>
    <source>
        <strain evidence="2">A1462</strain>
    </source>
</reference>
<dbReference type="Gene3D" id="3.20.20.70">
    <property type="entry name" value="Aldolase class I"/>
    <property type="match status" value="1"/>
</dbReference>
<dbReference type="InterPro" id="IPR003830">
    <property type="entry name" value="ComA_synth"/>
</dbReference>
<comment type="caution">
    <text evidence="2">The sequence shown here is derived from an EMBL/GenBank/DDBJ whole genome shotgun (WGS) entry which is preliminary data.</text>
</comment>